<sequence length="227" mass="26268">MPKLNEYLGGIVSEIASARKMADIQTVQIAKEYAKDDLLKHFSIPRMKVGTVDLTIPFAAAGKSPILPFRTFAYDEIIKVAKTDYNPLDTKNDDSLKAFLIDLEVYYNDGIKKVREENTSTITDSQMEYFKIIPEYTLEFCKNLANFRWQQTDPNFFHQSIFDRVIYEARRTIEKIEDYEIIVEASKLQELDAKCLIYAKMSISEAGMEWSRYEDINGNIIETLIPE</sequence>
<protein>
    <submittedName>
        <fullName evidence="1">Uncharacterized protein</fullName>
    </submittedName>
</protein>
<dbReference type="Proteomes" id="UP000007509">
    <property type="component" value="Unassembled WGS sequence"/>
</dbReference>
<evidence type="ECO:0000313" key="1">
    <source>
        <dbReference type="EMBL" id="EJL75675.1"/>
    </source>
</evidence>
<dbReference type="RefSeq" id="WP_007840115.1">
    <property type="nucleotide sequence ID" value="NZ_AKJY01000004.1"/>
</dbReference>
<organism evidence="1 2">
    <name type="scientific">Chryseobacterium populi</name>
    <dbReference type="NCBI Taxonomy" id="1144316"/>
    <lineage>
        <taxon>Bacteria</taxon>
        <taxon>Pseudomonadati</taxon>
        <taxon>Bacteroidota</taxon>
        <taxon>Flavobacteriia</taxon>
        <taxon>Flavobacteriales</taxon>
        <taxon>Weeksellaceae</taxon>
        <taxon>Chryseobacterium group</taxon>
        <taxon>Chryseobacterium</taxon>
    </lineage>
</organism>
<accession>J2K643</accession>
<dbReference type="PATRIC" id="fig|1144316.3.peg.405"/>
<evidence type="ECO:0000313" key="2">
    <source>
        <dbReference type="Proteomes" id="UP000007509"/>
    </source>
</evidence>
<reference evidence="1 2" key="1">
    <citation type="journal article" date="2012" name="J. Bacteriol.">
        <title>Twenty-one genome sequences from Pseudomonas species and 19 genome sequences from diverse bacteria isolated from the rhizosphere and endosphere of Populus deltoides.</title>
        <authorList>
            <person name="Brown S.D."/>
            <person name="Utturkar S.M."/>
            <person name="Klingeman D.M."/>
            <person name="Johnson C.M."/>
            <person name="Martin S.L."/>
            <person name="Land M.L."/>
            <person name="Lu T.Y."/>
            <person name="Schadt C.W."/>
            <person name="Doktycz M.J."/>
            <person name="Pelletier D.A."/>
        </authorList>
    </citation>
    <scope>NUCLEOTIDE SEQUENCE [LARGE SCALE GENOMIC DNA]</scope>
    <source>
        <strain evidence="1 2">CF314</strain>
    </source>
</reference>
<dbReference type="EMBL" id="AKJY01000004">
    <property type="protein sequence ID" value="EJL75675.1"/>
    <property type="molecule type" value="Genomic_DNA"/>
</dbReference>
<comment type="caution">
    <text evidence="1">The sequence shown here is derived from an EMBL/GenBank/DDBJ whole genome shotgun (WGS) entry which is preliminary data.</text>
</comment>
<dbReference type="OrthoDB" id="7067605at2"/>
<proteinExistence type="predicted"/>
<name>J2K643_9FLAO</name>
<gene>
    <name evidence="1" type="ORF">PMI13_00397</name>
</gene>
<keyword evidence="2" id="KW-1185">Reference proteome</keyword>
<dbReference type="AlphaFoldDB" id="J2K643"/>